<comment type="caution">
    <text evidence="7">The sequence shown here is derived from an EMBL/GenBank/DDBJ whole genome shotgun (WGS) entry which is preliminary data.</text>
</comment>
<dbReference type="EMBL" id="JBHMCE010000003">
    <property type="protein sequence ID" value="MFB9527202.1"/>
    <property type="molecule type" value="Genomic_DNA"/>
</dbReference>
<proteinExistence type="predicted"/>
<evidence type="ECO:0000256" key="2">
    <source>
        <dbReference type="ARBA" id="ARBA00023125"/>
    </source>
</evidence>
<dbReference type="PANTHER" id="PTHR30055:SF234">
    <property type="entry name" value="HTH-TYPE TRANSCRIPTIONAL REGULATOR BETI"/>
    <property type="match status" value="1"/>
</dbReference>
<evidence type="ECO:0000313" key="8">
    <source>
        <dbReference type="Proteomes" id="UP001589646"/>
    </source>
</evidence>
<evidence type="ECO:0000313" key="7">
    <source>
        <dbReference type="EMBL" id="MFB9527202.1"/>
    </source>
</evidence>
<dbReference type="SUPFAM" id="SSF46689">
    <property type="entry name" value="Homeodomain-like"/>
    <property type="match status" value="1"/>
</dbReference>
<organism evidence="7 8">
    <name type="scientific">Nonomuraea roseola</name>
    <dbReference type="NCBI Taxonomy" id="46179"/>
    <lineage>
        <taxon>Bacteria</taxon>
        <taxon>Bacillati</taxon>
        <taxon>Actinomycetota</taxon>
        <taxon>Actinomycetes</taxon>
        <taxon>Streptosporangiales</taxon>
        <taxon>Streptosporangiaceae</taxon>
        <taxon>Nonomuraea</taxon>
    </lineage>
</organism>
<dbReference type="SUPFAM" id="SSF48498">
    <property type="entry name" value="Tetracyclin repressor-like, C-terminal domain"/>
    <property type="match status" value="1"/>
</dbReference>
<feature type="domain" description="HTH tetR-type" evidence="6">
    <location>
        <begin position="25"/>
        <end position="85"/>
    </location>
</feature>
<dbReference type="PROSITE" id="PS50977">
    <property type="entry name" value="HTH_TETR_2"/>
    <property type="match status" value="1"/>
</dbReference>
<gene>
    <name evidence="7" type="ORF">ACFFRN_11320</name>
</gene>
<dbReference type="PANTHER" id="PTHR30055">
    <property type="entry name" value="HTH-TYPE TRANSCRIPTIONAL REGULATOR RUTR"/>
    <property type="match status" value="1"/>
</dbReference>
<evidence type="ECO:0000259" key="6">
    <source>
        <dbReference type="PROSITE" id="PS50977"/>
    </source>
</evidence>
<protein>
    <submittedName>
        <fullName evidence="7">TetR/AcrR family transcriptional regulator</fullName>
    </submittedName>
</protein>
<feature type="DNA-binding region" description="H-T-H motif" evidence="4">
    <location>
        <begin position="48"/>
        <end position="67"/>
    </location>
</feature>
<dbReference type="Gene3D" id="1.10.10.60">
    <property type="entry name" value="Homeodomain-like"/>
    <property type="match status" value="1"/>
</dbReference>
<keyword evidence="8" id="KW-1185">Reference proteome</keyword>
<evidence type="ECO:0000256" key="5">
    <source>
        <dbReference type="SAM" id="MobiDB-lite"/>
    </source>
</evidence>
<keyword evidence="1" id="KW-0805">Transcription regulation</keyword>
<dbReference type="InterPro" id="IPR001647">
    <property type="entry name" value="HTH_TetR"/>
</dbReference>
<keyword evidence="2 4" id="KW-0238">DNA-binding</keyword>
<dbReference type="InterPro" id="IPR036271">
    <property type="entry name" value="Tet_transcr_reg_TetR-rel_C_sf"/>
</dbReference>
<feature type="region of interest" description="Disordered" evidence="5">
    <location>
        <begin position="1"/>
        <end position="20"/>
    </location>
</feature>
<keyword evidence="3" id="KW-0804">Transcription</keyword>
<sequence length="222" mass="24817">MSEEVKAPGAGKRPYDGTRRRLKAEATRRAVLEAARELFVQQGYTATTIADIATRAGVASDTVYAAVGRKPVLLRELVETSLSGSDHAVPAEQRDYVQQIRAAPEAYEKLTTYARAVTQIQQRLAPVFLALRDAATTDHDCAALWVEISERRARNMRDLAADLRTTGQLRADLSDDEVADIIWSMNAAEYYVLLVHQRGWEPTRFTQWLTDAWSRTLLTPPS</sequence>
<evidence type="ECO:0000256" key="1">
    <source>
        <dbReference type="ARBA" id="ARBA00023015"/>
    </source>
</evidence>
<dbReference type="Gene3D" id="1.10.357.10">
    <property type="entry name" value="Tetracycline Repressor, domain 2"/>
    <property type="match status" value="1"/>
</dbReference>
<evidence type="ECO:0000256" key="3">
    <source>
        <dbReference type="ARBA" id="ARBA00023163"/>
    </source>
</evidence>
<dbReference type="Pfam" id="PF00440">
    <property type="entry name" value="TetR_N"/>
    <property type="match status" value="1"/>
</dbReference>
<dbReference type="RefSeq" id="WP_346118889.1">
    <property type="nucleotide sequence ID" value="NZ_BAAAXC010000006.1"/>
</dbReference>
<dbReference type="InterPro" id="IPR050109">
    <property type="entry name" value="HTH-type_TetR-like_transc_reg"/>
</dbReference>
<name>A0ABV5PVE2_9ACTN</name>
<reference evidence="7 8" key="1">
    <citation type="submission" date="2024-09" db="EMBL/GenBank/DDBJ databases">
        <authorList>
            <person name="Sun Q."/>
            <person name="Mori K."/>
        </authorList>
    </citation>
    <scope>NUCLEOTIDE SEQUENCE [LARGE SCALE GENOMIC DNA]</scope>
    <source>
        <strain evidence="7 8">JCM 3323</strain>
    </source>
</reference>
<evidence type="ECO:0000256" key="4">
    <source>
        <dbReference type="PROSITE-ProRule" id="PRU00335"/>
    </source>
</evidence>
<accession>A0ABV5PVE2</accession>
<dbReference type="Proteomes" id="UP001589646">
    <property type="component" value="Unassembled WGS sequence"/>
</dbReference>
<dbReference type="PRINTS" id="PR00455">
    <property type="entry name" value="HTHTETR"/>
</dbReference>
<dbReference type="InterPro" id="IPR009057">
    <property type="entry name" value="Homeodomain-like_sf"/>
</dbReference>